<evidence type="ECO:0000256" key="1">
    <source>
        <dbReference type="SAM" id="MobiDB-lite"/>
    </source>
</evidence>
<proteinExistence type="predicted"/>
<keyword evidence="3" id="KW-1185">Reference proteome</keyword>
<dbReference type="HOGENOM" id="CLU_915675_0_0_1"/>
<gene>
    <name evidence="2" type="ORF">PGTG_00320</name>
</gene>
<dbReference type="EMBL" id="DS178262">
    <property type="protein sequence ID" value="EFP74364.1"/>
    <property type="molecule type" value="Genomic_DNA"/>
</dbReference>
<dbReference type="RefSeq" id="XP_003307370.1">
    <property type="nucleotide sequence ID" value="XM_003307322.2"/>
</dbReference>
<evidence type="ECO:0000313" key="3">
    <source>
        <dbReference type="Proteomes" id="UP000008783"/>
    </source>
</evidence>
<evidence type="ECO:0000313" key="2">
    <source>
        <dbReference type="EMBL" id="EFP74364.1"/>
    </source>
</evidence>
<reference key="1">
    <citation type="submission" date="2007-01" db="EMBL/GenBank/DDBJ databases">
        <title>The Genome Sequence of Puccinia graminis f. sp. tritici Strain CRL 75-36-700-3.</title>
        <authorList>
            <consortium name="The Broad Institute Genome Sequencing Platform"/>
            <person name="Birren B."/>
            <person name="Lander E."/>
            <person name="Galagan J."/>
            <person name="Nusbaum C."/>
            <person name="Devon K."/>
            <person name="Cuomo C."/>
            <person name="Jaffe D."/>
            <person name="Butler J."/>
            <person name="Alvarez P."/>
            <person name="Gnerre S."/>
            <person name="Grabherr M."/>
            <person name="Mauceli E."/>
            <person name="Brockman W."/>
            <person name="Young S."/>
            <person name="LaButti K."/>
            <person name="Sykes S."/>
            <person name="DeCaprio D."/>
            <person name="Crawford M."/>
            <person name="Koehrsen M."/>
            <person name="Engels R."/>
            <person name="Montgomery P."/>
            <person name="Pearson M."/>
            <person name="Howarth C."/>
            <person name="Larson L."/>
            <person name="White J."/>
            <person name="Zeng Q."/>
            <person name="Kodira C."/>
            <person name="Yandava C."/>
            <person name="Alvarado L."/>
            <person name="O'Leary S."/>
            <person name="Szabo L."/>
            <person name="Dean R."/>
            <person name="Schein J."/>
        </authorList>
    </citation>
    <scope>NUCLEOTIDE SEQUENCE</scope>
    <source>
        <strain>CRL 75-36-700-3</strain>
    </source>
</reference>
<dbReference type="Proteomes" id="UP000008783">
    <property type="component" value="Unassembled WGS sequence"/>
</dbReference>
<reference evidence="3" key="2">
    <citation type="journal article" date="2011" name="Proc. Natl. Acad. Sci. U.S.A.">
        <title>Obligate biotrophy features unraveled by the genomic analysis of rust fungi.</title>
        <authorList>
            <person name="Duplessis S."/>
            <person name="Cuomo C.A."/>
            <person name="Lin Y.-C."/>
            <person name="Aerts A."/>
            <person name="Tisserant E."/>
            <person name="Veneault-Fourrey C."/>
            <person name="Joly D.L."/>
            <person name="Hacquard S."/>
            <person name="Amselem J."/>
            <person name="Cantarel B.L."/>
            <person name="Chiu R."/>
            <person name="Coutinho P.M."/>
            <person name="Feau N."/>
            <person name="Field M."/>
            <person name="Frey P."/>
            <person name="Gelhaye E."/>
            <person name="Goldberg J."/>
            <person name="Grabherr M.G."/>
            <person name="Kodira C.D."/>
            <person name="Kohler A."/>
            <person name="Kuees U."/>
            <person name="Lindquist E.A."/>
            <person name="Lucas S.M."/>
            <person name="Mago R."/>
            <person name="Mauceli E."/>
            <person name="Morin E."/>
            <person name="Murat C."/>
            <person name="Pangilinan J.L."/>
            <person name="Park R."/>
            <person name="Pearson M."/>
            <person name="Quesneville H."/>
            <person name="Rouhier N."/>
            <person name="Sakthikumar S."/>
            <person name="Salamov A.A."/>
            <person name="Schmutz J."/>
            <person name="Selles B."/>
            <person name="Shapiro H."/>
            <person name="Tanguay P."/>
            <person name="Tuskan G.A."/>
            <person name="Henrissat B."/>
            <person name="Van de Peer Y."/>
            <person name="Rouze P."/>
            <person name="Ellis J.G."/>
            <person name="Dodds P.N."/>
            <person name="Schein J.E."/>
            <person name="Zhong S."/>
            <person name="Hamelin R.C."/>
            <person name="Grigoriev I.V."/>
            <person name="Szabo L.J."/>
            <person name="Martin F."/>
        </authorList>
    </citation>
    <scope>NUCLEOTIDE SEQUENCE [LARGE SCALE GENOMIC DNA]</scope>
    <source>
        <strain evidence="3">CRL 75-36-700-3 / race SCCL</strain>
    </source>
</reference>
<protein>
    <submittedName>
        <fullName evidence="2">Uncharacterized protein</fullName>
    </submittedName>
</protein>
<sequence>MHIFSSNPRILIIRLEAAWFTRSSDIFISIPATVLWAFLHQNPVGVSERPEFRAVCSAIHEPYPKVFIKITHHGQSHTSRIYSQLPSPYRPSIQIMRIHNHTKVNNQEFTGKAVSRDATDLPQNEQQPSDHTDLRTSKTMKTSTRFWDNKSLLCVRERNDDDLKTSTASEEKAMDFNPAVDAMNAFRIATLIVFGLTVLTIGGLSKRWELDGWEDWRIFIQSGHLGKLLIPENWSRSASQAIPDRLRPTPVPLSEQELLDELELISSWSWKKRVDREWEVERNRREAERLQWEAQRKALGKKIW</sequence>
<name>E3JQ74_PUCGT</name>
<dbReference type="InParanoid" id="E3JQ74"/>
<dbReference type="GeneID" id="10546903"/>
<feature type="region of interest" description="Disordered" evidence="1">
    <location>
        <begin position="117"/>
        <end position="138"/>
    </location>
</feature>
<dbReference type="AlphaFoldDB" id="E3JQ74"/>
<dbReference type="VEuPathDB" id="FungiDB:PGTG_00320"/>
<dbReference type="OrthoDB" id="2506296at2759"/>
<organism evidence="2 3">
    <name type="scientific">Puccinia graminis f. sp. tritici (strain CRL 75-36-700-3 / race SCCL)</name>
    <name type="common">Black stem rust fungus</name>
    <dbReference type="NCBI Taxonomy" id="418459"/>
    <lineage>
        <taxon>Eukaryota</taxon>
        <taxon>Fungi</taxon>
        <taxon>Dikarya</taxon>
        <taxon>Basidiomycota</taxon>
        <taxon>Pucciniomycotina</taxon>
        <taxon>Pucciniomycetes</taxon>
        <taxon>Pucciniales</taxon>
        <taxon>Pucciniaceae</taxon>
        <taxon>Puccinia</taxon>
    </lineage>
</organism>
<dbReference type="KEGG" id="pgr:PGTG_00320"/>
<accession>E3JQ74</accession>